<dbReference type="KEGG" id="mtim:DIR46_04060"/>
<evidence type="ECO:0000313" key="7">
    <source>
        <dbReference type="Proteomes" id="UP000245820"/>
    </source>
</evidence>
<gene>
    <name evidence="6" type="ORF">DIR46_04060</name>
</gene>
<accession>A0A2S2DFP7</accession>
<keyword evidence="7" id="KW-1185">Reference proteome</keyword>
<dbReference type="SUPFAM" id="SSF52172">
    <property type="entry name" value="CheY-like"/>
    <property type="match status" value="1"/>
</dbReference>
<evidence type="ECO:0000259" key="5">
    <source>
        <dbReference type="PROSITE" id="PS50110"/>
    </source>
</evidence>
<dbReference type="InterPro" id="IPR001789">
    <property type="entry name" value="Sig_transdc_resp-reg_receiver"/>
</dbReference>
<dbReference type="Pfam" id="PF00072">
    <property type="entry name" value="Response_reg"/>
    <property type="match status" value="1"/>
</dbReference>
<keyword evidence="1 3" id="KW-0597">Phosphoprotein</keyword>
<sequence length="209" mass="22555">MSERATLPIRVLLVDDHPLMRRGIAGVLEDEPDIAIVAEADDGFKAQERYFELLPDVTLMDLAMPRCGGIEAIRAIRARDPQACIIAVTTYAGDGQVQRALEAGASGYVLKSSLGAGVADLVRAAHAGRRVLAPDLAQRLTQARPEQLTARERDVLALVAQGLGNREVARELGIAEETVKGYLSNVLQKLQASDRTHAVVIALRRGMLD</sequence>
<dbReference type="PROSITE" id="PS50043">
    <property type="entry name" value="HTH_LUXR_2"/>
    <property type="match status" value="1"/>
</dbReference>
<evidence type="ECO:0000256" key="3">
    <source>
        <dbReference type="PROSITE-ProRule" id="PRU00169"/>
    </source>
</evidence>
<evidence type="ECO:0000259" key="4">
    <source>
        <dbReference type="PROSITE" id="PS50043"/>
    </source>
</evidence>
<evidence type="ECO:0000256" key="2">
    <source>
        <dbReference type="ARBA" id="ARBA00023125"/>
    </source>
</evidence>
<dbReference type="CDD" id="cd17535">
    <property type="entry name" value="REC_NarL-like"/>
    <property type="match status" value="1"/>
</dbReference>
<protein>
    <submittedName>
        <fullName evidence="6">DNA-binding response regulator</fullName>
    </submittedName>
</protein>
<dbReference type="InterPro" id="IPR011006">
    <property type="entry name" value="CheY-like_superfamily"/>
</dbReference>
<dbReference type="PRINTS" id="PR00038">
    <property type="entry name" value="HTHLUXR"/>
</dbReference>
<dbReference type="RefSeq" id="WP_109344097.1">
    <property type="nucleotide sequence ID" value="NZ_CP029343.1"/>
</dbReference>
<dbReference type="InterPro" id="IPR000792">
    <property type="entry name" value="Tscrpt_reg_LuxR_C"/>
</dbReference>
<dbReference type="Pfam" id="PF00196">
    <property type="entry name" value="GerE"/>
    <property type="match status" value="1"/>
</dbReference>
<dbReference type="InterPro" id="IPR039420">
    <property type="entry name" value="WalR-like"/>
</dbReference>
<evidence type="ECO:0000313" key="6">
    <source>
        <dbReference type="EMBL" id="AWL03696.1"/>
    </source>
</evidence>
<dbReference type="CDD" id="cd06170">
    <property type="entry name" value="LuxR_C_like"/>
    <property type="match status" value="1"/>
</dbReference>
<keyword evidence="2 6" id="KW-0238">DNA-binding</keyword>
<dbReference type="PANTHER" id="PTHR43214:SF43">
    <property type="entry name" value="TWO-COMPONENT RESPONSE REGULATOR"/>
    <property type="match status" value="1"/>
</dbReference>
<dbReference type="Proteomes" id="UP000245820">
    <property type="component" value="Chromosome"/>
</dbReference>
<organism evidence="6 7">
    <name type="scientific">Massilia oculi</name>
    <dbReference type="NCBI Taxonomy" id="945844"/>
    <lineage>
        <taxon>Bacteria</taxon>
        <taxon>Pseudomonadati</taxon>
        <taxon>Pseudomonadota</taxon>
        <taxon>Betaproteobacteria</taxon>
        <taxon>Burkholderiales</taxon>
        <taxon>Oxalobacteraceae</taxon>
        <taxon>Telluria group</taxon>
        <taxon>Massilia</taxon>
    </lineage>
</organism>
<dbReference type="PROSITE" id="PS00622">
    <property type="entry name" value="HTH_LUXR_1"/>
    <property type="match status" value="1"/>
</dbReference>
<dbReference type="Gene3D" id="3.40.50.2300">
    <property type="match status" value="1"/>
</dbReference>
<dbReference type="SMART" id="SM00421">
    <property type="entry name" value="HTH_LUXR"/>
    <property type="match status" value="1"/>
</dbReference>
<dbReference type="GO" id="GO:0000160">
    <property type="term" value="P:phosphorelay signal transduction system"/>
    <property type="evidence" value="ECO:0007669"/>
    <property type="project" value="InterPro"/>
</dbReference>
<name>A0A2S2DFP7_9BURK</name>
<dbReference type="PROSITE" id="PS50110">
    <property type="entry name" value="RESPONSE_REGULATORY"/>
    <property type="match status" value="1"/>
</dbReference>
<dbReference type="GO" id="GO:0003677">
    <property type="term" value="F:DNA binding"/>
    <property type="evidence" value="ECO:0007669"/>
    <property type="project" value="UniProtKB-KW"/>
</dbReference>
<dbReference type="EMBL" id="CP029343">
    <property type="protein sequence ID" value="AWL03696.1"/>
    <property type="molecule type" value="Genomic_DNA"/>
</dbReference>
<dbReference type="GO" id="GO:0006355">
    <property type="term" value="P:regulation of DNA-templated transcription"/>
    <property type="evidence" value="ECO:0007669"/>
    <property type="project" value="InterPro"/>
</dbReference>
<dbReference type="SMART" id="SM00448">
    <property type="entry name" value="REC"/>
    <property type="match status" value="1"/>
</dbReference>
<reference evidence="6 7" key="1">
    <citation type="submission" date="2018-05" db="EMBL/GenBank/DDBJ databases">
        <title>Complete genome sequence of Massilia oculi sp. nov. CCUG 43427T (=DSM 26321T), the type strain of M. oculi, and comparison with genome sequences of other Massilia strains.</title>
        <authorList>
            <person name="Zhu B."/>
        </authorList>
    </citation>
    <scope>NUCLEOTIDE SEQUENCE [LARGE SCALE GENOMIC DNA]</scope>
    <source>
        <strain evidence="6 7">CCUG 43427</strain>
    </source>
</reference>
<dbReference type="AlphaFoldDB" id="A0A2S2DFP7"/>
<dbReference type="SUPFAM" id="SSF46894">
    <property type="entry name" value="C-terminal effector domain of the bipartite response regulators"/>
    <property type="match status" value="1"/>
</dbReference>
<proteinExistence type="predicted"/>
<feature type="domain" description="HTH luxR-type" evidence="4">
    <location>
        <begin position="141"/>
        <end position="206"/>
    </location>
</feature>
<dbReference type="InterPro" id="IPR016032">
    <property type="entry name" value="Sig_transdc_resp-reg_C-effctor"/>
</dbReference>
<feature type="modified residue" description="4-aspartylphosphate" evidence="3">
    <location>
        <position position="61"/>
    </location>
</feature>
<dbReference type="PANTHER" id="PTHR43214">
    <property type="entry name" value="TWO-COMPONENT RESPONSE REGULATOR"/>
    <property type="match status" value="1"/>
</dbReference>
<evidence type="ECO:0000256" key="1">
    <source>
        <dbReference type="ARBA" id="ARBA00022553"/>
    </source>
</evidence>
<dbReference type="OrthoDB" id="9780593at2"/>
<dbReference type="InterPro" id="IPR058245">
    <property type="entry name" value="NreC/VraR/RcsB-like_REC"/>
</dbReference>
<feature type="domain" description="Response regulatory" evidence="5">
    <location>
        <begin position="10"/>
        <end position="126"/>
    </location>
</feature>